<dbReference type="AlphaFoldDB" id="A0A8T2MT29"/>
<gene>
    <name evidence="1" type="ORF">JZ751_019744</name>
</gene>
<proteinExistence type="predicted"/>
<reference evidence="1" key="1">
    <citation type="thesis" date="2021" institute="BYU ScholarsArchive" country="Provo, UT, USA">
        <title>Applications of and Algorithms for Genome Assembly and Genomic Analyses with an Emphasis on Marine Teleosts.</title>
        <authorList>
            <person name="Pickett B.D."/>
        </authorList>
    </citation>
    <scope>NUCLEOTIDE SEQUENCE</scope>
    <source>
        <strain evidence="1">HI-2016</strain>
    </source>
</reference>
<dbReference type="EMBL" id="JAFBMS010000367">
    <property type="protein sequence ID" value="KAG9331214.1"/>
    <property type="molecule type" value="Genomic_DNA"/>
</dbReference>
<sequence length="71" mass="8250">MSLWRHVALRRDVLLLNLFDLRTNGNFICYKHDSRSNCETTPRLKEKYVTVKSGLECADGRPRECLLVALL</sequence>
<keyword evidence="2" id="KW-1185">Reference proteome</keyword>
<organism evidence="1 2">
    <name type="scientific">Albula glossodonta</name>
    <name type="common">roundjaw bonefish</name>
    <dbReference type="NCBI Taxonomy" id="121402"/>
    <lineage>
        <taxon>Eukaryota</taxon>
        <taxon>Metazoa</taxon>
        <taxon>Chordata</taxon>
        <taxon>Craniata</taxon>
        <taxon>Vertebrata</taxon>
        <taxon>Euteleostomi</taxon>
        <taxon>Actinopterygii</taxon>
        <taxon>Neopterygii</taxon>
        <taxon>Teleostei</taxon>
        <taxon>Albuliformes</taxon>
        <taxon>Albulidae</taxon>
        <taxon>Albula</taxon>
    </lineage>
</organism>
<dbReference type="Proteomes" id="UP000824540">
    <property type="component" value="Unassembled WGS sequence"/>
</dbReference>
<protein>
    <submittedName>
        <fullName evidence="1">Uncharacterized protein</fullName>
    </submittedName>
</protein>
<evidence type="ECO:0000313" key="1">
    <source>
        <dbReference type="EMBL" id="KAG9331214.1"/>
    </source>
</evidence>
<name>A0A8T2MT29_9TELE</name>
<accession>A0A8T2MT29</accession>
<comment type="caution">
    <text evidence="1">The sequence shown here is derived from an EMBL/GenBank/DDBJ whole genome shotgun (WGS) entry which is preliminary data.</text>
</comment>
<evidence type="ECO:0000313" key="2">
    <source>
        <dbReference type="Proteomes" id="UP000824540"/>
    </source>
</evidence>